<dbReference type="NCBIfam" id="TIGR03067">
    <property type="entry name" value="Planc_TIGR03067"/>
    <property type="match status" value="1"/>
</dbReference>
<dbReference type="InterPro" id="IPR017504">
    <property type="entry name" value="CHP03067_Planctomycetes"/>
</dbReference>
<feature type="region of interest" description="Disordered" evidence="1">
    <location>
        <begin position="1"/>
        <end position="26"/>
    </location>
</feature>
<dbReference type="AlphaFoldDB" id="A0A290QF73"/>
<evidence type="ECO:0000313" key="2">
    <source>
        <dbReference type="EMBL" id="ATC62512.1"/>
    </source>
</evidence>
<dbReference type="KEGG" id="vbh:CMV30_00160"/>
<reference evidence="2 3" key="1">
    <citation type="submission" date="2017-09" db="EMBL/GenBank/DDBJ databases">
        <title>Complete genome sequence of Verrucomicrobial strain HZ-65, isolated from freshwater.</title>
        <authorList>
            <person name="Choi A."/>
        </authorList>
    </citation>
    <scope>NUCLEOTIDE SEQUENCE [LARGE SCALE GENOMIC DNA]</scope>
    <source>
        <strain evidence="2 3">HZ-65</strain>
    </source>
</reference>
<protein>
    <recommendedName>
        <fullName evidence="4">TIGR03067 domain-containing protein</fullName>
    </recommendedName>
</protein>
<sequence length="136" mass="14735">MSDTTAATPHSLDGLWQPTRAELSGESAPPMVLERMTLTLRAARYTVHFGGEISDRGTFTHVASEPHATLTLRGEEGANAGRTIPAIFQLVGDRLRICYGLDGQLPSAFVTSSDSRLYLVTYRRSSPRALTSLTPS</sequence>
<dbReference type="EMBL" id="CP023344">
    <property type="protein sequence ID" value="ATC62512.1"/>
    <property type="molecule type" value="Genomic_DNA"/>
</dbReference>
<evidence type="ECO:0000313" key="3">
    <source>
        <dbReference type="Proteomes" id="UP000217265"/>
    </source>
</evidence>
<proteinExistence type="predicted"/>
<accession>A0A290QF73</accession>
<dbReference type="Proteomes" id="UP000217265">
    <property type="component" value="Chromosome"/>
</dbReference>
<evidence type="ECO:0000256" key="1">
    <source>
        <dbReference type="SAM" id="MobiDB-lite"/>
    </source>
</evidence>
<keyword evidence="3" id="KW-1185">Reference proteome</keyword>
<gene>
    <name evidence="2" type="ORF">CMV30_00160</name>
</gene>
<organism evidence="2 3">
    <name type="scientific">Nibricoccus aquaticus</name>
    <dbReference type="NCBI Taxonomy" id="2576891"/>
    <lineage>
        <taxon>Bacteria</taxon>
        <taxon>Pseudomonadati</taxon>
        <taxon>Verrucomicrobiota</taxon>
        <taxon>Opitutia</taxon>
        <taxon>Opitutales</taxon>
        <taxon>Opitutaceae</taxon>
        <taxon>Nibricoccus</taxon>
    </lineage>
</organism>
<name>A0A290QF73_9BACT</name>
<evidence type="ECO:0008006" key="4">
    <source>
        <dbReference type="Google" id="ProtNLM"/>
    </source>
</evidence>
<dbReference type="OrthoDB" id="195368at2"/>
<dbReference type="RefSeq" id="WP_096054147.1">
    <property type="nucleotide sequence ID" value="NZ_CP023344.1"/>
</dbReference>